<evidence type="ECO:0000313" key="3">
    <source>
        <dbReference type="Proteomes" id="UP000317938"/>
    </source>
</evidence>
<evidence type="ECO:0000256" key="1">
    <source>
        <dbReference type="SAM" id="SignalP"/>
    </source>
</evidence>
<dbReference type="RefSeq" id="WP_145237330.1">
    <property type="nucleotide sequence ID" value="NZ_VNFF01000008.1"/>
</dbReference>
<reference evidence="2 3" key="1">
    <citation type="submission" date="2019-07" db="EMBL/GenBank/DDBJ databases">
        <title>Diversity of Bacteria from Kongsfjorden, Arctic.</title>
        <authorList>
            <person name="Yu Y."/>
        </authorList>
    </citation>
    <scope>NUCLEOTIDE SEQUENCE [LARGE SCALE GENOMIC DNA]</scope>
    <source>
        <strain evidence="2 3">SM1927</strain>
    </source>
</reference>
<feature type="chain" id="PRO_5045385410" description="DUF2145 domain-containing protein" evidence="1">
    <location>
        <begin position="23"/>
        <end position="256"/>
    </location>
</feature>
<comment type="caution">
    <text evidence="2">The sequence shown here is derived from an EMBL/GenBank/DDBJ whole genome shotgun (WGS) entry which is preliminary data.</text>
</comment>
<name>A0ABY3FDP5_9GAMM</name>
<organism evidence="2 3">
    <name type="scientific">Pseudoalteromonas neustonica</name>
    <dbReference type="NCBI Taxonomy" id="1840331"/>
    <lineage>
        <taxon>Bacteria</taxon>
        <taxon>Pseudomonadati</taxon>
        <taxon>Pseudomonadota</taxon>
        <taxon>Gammaproteobacteria</taxon>
        <taxon>Alteromonadales</taxon>
        <taxon>Pseudoalteromonadaceae</taxon>
        <taxon>Pseudoalteromonas</taxon>
    </lineage>
</organism>
<protein>
    <recommendedName>
        <fullName evidence="4">DUF2145 domain-containing protein</fullName>
    </recommendedName>
</protein>
<gene>
    <name evidence="2" type="ORF">FQP85_09820</name>
</gene>
<keyword evidence="1" id="KW-0732">Signal</keyword>
<keyword evidence="3" id="KW-1185">Reference proteome</keyword>
<dbReference type="Proteomes" id="UP000317938">
    <property type="component" value="Unassembled WGS sequence"/>
</dbReference>
<evidence type="ECO:0008006" key="4">
    <source>
        <dbReference type="Google" id="ProtNLM"/>
    </source>
</evidence>
<dbReference type="EMBL" id="VNFF01000008">
    <property type="protein sequence ID" value="TVU83477.1"/>
    <property type="molecule type" value="Genomic_DNA"/>
</dbReference>
<accession>A0ABY3FDP5</accession>
<proteinExistence type="predicted"/>
<evidence type="ECO:0000313" key="2">
    <source>
        <dbReference type="EMBL" id="TVU83477.1"/>
    </source>
</evidence>
<sequence length="256" mass="28435">MMMQAKRLLAIILLLLTSASYASSSSQNGAYAVTKAQLAQWLSTQTNLAQGNELTSALTLVTKDEHVIAGEIKYQSSGSQCIAYAPHRYFDKHSYPIAMALFTECQVFLANTIHRNTLAADGQKSDLGKYHYSVTNAFIQSYANTVDQFVIYQIHGFDPKKRHTKKARNSDVIISHGAKPATAKLQQISQCLTDKLQLASYVYPLEVTELGGTKNILNKILPSNGEFFHIELSDILRAQLVQQPTLMSQFKICITL</sequence>
<feature type="signal peptide" evidence="1">
    <location>
        <begin position="1"/>
        <end position="22"/>
    </location>
</feature>